<evidence type="ECO:0000256" key="2">
    <source>
        <dbReference type="SAM" id="MobiDB-lite"/>
    </source>
</evidence>
<dbReference type="InterPro" id="IPR000668">
    <property type="entry name" value="Peptidase_C1A_C"/>
</dbReference>
<dbReference type="PROSITE" id="PS51257">
    <property type="entry name" value="PROKAR_LIPOPROTEIN"/>
    <property type="match status" value="1"/>
</dbReference>
<keyword evidence="3" id="KW-1133">Transmembrane helix</keyword>
<dbReference type="Pfam" id="PF18560">
    <property type="entry name" value="Lectin_like"/>
    <property type="match status" value="1"/>
</dbReference>
<evidence type="ECO:0000259" key="5">
    <source>
        <dbReference type="Pfam" id="PF18560"/>
    </source>
</evidence>
<dbReference type="InterPro" id="IPR040528">
    <property type="entry name" value="Lectin-like"/>
</dbReference>
<name>A0ABN6MD49_9ACTN</name>
<gene>
    <name evidence="6" type="ORF">CE91St30_04920</name>
</gene>
<keyword evidence="3" id="KW-0812">Transmembrane</keyword>
<dbReference type="Gene3D" id="3.90.70.10">
    <property type="entry name" value="Cysteine proteinases"/>
    <property type="match status" value="2"/>
</dbReference>
<evidence type="ECO:0000256" key="1">
    <source>
        <dbReference type="ARBA" id="ARBA00008455"/>
    </source>
</evidence>
<dbReference type="InterPro" id="IPR013128">
    <property type="entry name" value="Peptidase_C1A"/>
</dbReference>
<dbReference type="PROSITE" id="PS00139">
    <property type="entry name" value="THIOL_PROTEASE_CYS"/>
    <property type="match status" value="1"/>
</dbReference>
<dbReference type="Gene3D" id="2.60.120.380">
    <property type="match status" value="1"/>
</dbReference>
<sequence length="870" mass="92098">MIMTTMRIGAARRSLVLLLALTLAFLLACPVAGVGPRGAFADEPSSGEDLPQDALKPVAPLEETRLAEGGHAAAPDRFEPNDTAAQATDTGFPARVEATVHSADDVDWYAIDTEDTGEVALMLTSPVQAAYRMRLCDESGVTLRESSFESGLQSIRCAVGDGRYYVVVESLDGAFDPANPYTLDMQRHMEPASVSSLDLSEMNMLTALNDSASGFAWDYGVNGGGHFLMSQAYFSQWAGPVAESDDPYSAAGPFEYRDLGTQSPYHVQNALYLPSGQSASFLDDLKAAVMTYGAADIYVLWALCCATQDNTHLFVDKRDFEYQAVEDGVSYDGGHIVTVVGWDDTYSKDRFEGNPYALDRFGYTGASTPKPHNDGALICKNSWGDDAGEGGYFYVSYEDAFIGTNNPTVFMAGDSSESYNHQYLNDPYGTNLFWTSDEAFTASEVFVNRQSERETLRAVSFSIGSAARYEIAVTTNGQTETVATGEKRYGGYYTVHLGDAAAIEPGDAFRIDVTVRPAAQGDKVRMGVSANVPGEISGIVEVSGRAFIDEGGTVTDVGEQGFYPSIRAYTDDPASGGGGQDALYGRAASPAADGVDAQVEACAEVGLRQRDPLGEDEVRERTEDSIAVTSVNPELYGGIGVRIDGSAEDSAIDPLSLTADLPSSFDLRREGTLTPVRNQGDLGSCWTFAAMACAENYLARTDANVTGYPRSLSLSRNKVSLDLSAGEEAPVELTAVLEGSENLPLSTVAWSVTGDVGSVRLETGRSTSGEAVTVLTALKPGTVTVRAESDADMSVAAQCVVTISGGGSQGVEPLPTPDVDQPDRQVESLAAAGDRAAVPMAVVGSAAGLAFAAAITSYAVRRSSGAKRSR</sequence>
<feature type="domain" description="Peptidase C1A papain C-terminal" evidence="4">
    <location>
        <begin position="196"/>
        <end position="398"/>
    </location>
</feature>
<feature type="region of interest" description="Disordered" evidence="2">
    <location>
        <begin position="67"/>
        <end position="86"/>
    </location>
</feature>
<feature type="domain" description="Peptidase C1A papain C-terminal" evidence="4">
    <location>
        <begin position="661"/>
        <end position="702"/>
    </location>
</feature>
<dbReference type="SUPFAM" id="SSF89260">
    <property type="entry name" value="Collagen-binding domain"/>
    <property type="match status" value="1"/>
</dbReference>
<evidence type="ECO:0000256" key="3">
    <source>
        <dbReference type="SAM" id="Phobius"/>
    </source>
</evidence>
<accession>A0ABN6MD49</accession>
<dbReference type="CDD" id="cd02619">
    <property type="entry name" value="Peptidase_C1"/>
    <property type="match status" value="1"/>
</dbReference>
<keyword evidence="7" id="KW-1185">Reference proteome</keyword>
<protein>
    <recommendedName>
        <fullName evidence="8">Papain family cysteine protease</fullName>
    </recommendedName>
</protein>
<reference evidence="6 7" key="1">
    <citation type="submission" date="2022-01" db="EMBL/GenBank/DDBJ databases">
        <title>Novel bile acid biosynthetic pathways are enriched in the microbiome of centenarians.</title>
        <authorList>
            <person name="Sato Y."/>
            <person name="Atarashi K."/>
            <person name="Plichta R.D."/>
            <person name="Arai Y."/>
            <person name="Sasajima S."/>
            <person name="Kearney M.S."/>
            <person name="Suda W."/>
            <person name="Takeshita K."/>
            <person name="Sasaki T."/>
            <person name="Okamoto S."/>
            <person name="Skelly N.A."/>
            <person name="Okamura Y."/>
            <person name="Vlamakis H."/>
            <person name="Li Y."/>
            <person name="Tanoue T."/>
            <person name="Takei H."/>
            <person name="Nittono H."/>
            <person name="Narushima S."/>
            <person name="Irie J."/>
            <person name="Itoh H."/>
            <person name="Moriya K."/>
            <person name="Sugiura Y."/>
            <person name="Suematsu M."/>
            <person name="Moritoki N."/>
            <person name="Shibata S."/>
            <person name="Littman R.D."/>
            <person name="Fischbach A.M."/>
            <person name="Uwamino Y."/>
            <person name="Inoue T."/>
            <person name="Honda A."/>
            <person name="Hattori M."/>
            <person name="Murai T."/>
            <person name="Xavier J.R."/>
            <person name="Hirose N."/>
            <person name="Honda K."/>
        </authorList>
    </citation>
    <scope>NUCLEOTIDE SEQUENCE [LARGE SCALE GENOMIC DNA]</scope>
    <source>
        <strain evidence="6 7">CE91-St30</strain>
    </source>
</reference>
<comment type="similarity">
    <text evidence="1">Belongs to the peptidase C1 family.</text>
</comment>
<dbReference type="InterPro" id="IPR000169">
    <property type="entry name" value="Pept_cys_AS"/>
</dbReference>
<dbReference type="InterPro" id="IPR038765">
    <property type="entry name" value="Papain-like_cys_pep_sf"/>
</dbReference>
<evidence type="ECO:0008006" key="8">
    <source>
        <dbReference type="Google" id="ProtNLM"/>
    </source>
</evidence>
<dbReference type="EMBL" id="AP025564">
    <property type="protein sequence ID" value="BDE95159.1"/>
    <property type="molecule type" value="Genomic_DNA"/>
</dbReference>
<evidence type="ECO:0000313" key="7">
    <source>
        <dbReference type="Proteomes" id="UP001320544"/>
    </source>
</evidence>
<feature type="transmembrane region" description="Helical" evidence="3">
    <location>
        <begin position="836"/>
        <end position="860"/>
    </location>
</feature>
<organism evidence="6 7">
    <name type="scientific">Raoultibacter timonensis</name>
    <dbReference type="NCBI Taxonomy" id="1907662"/>
    <lineage>
        <taxon>Bacteria</taxon>
        <taxon>Bacillati</taxon>
        <taxon>Actinomycetota</taxon>
        <taxon>Coriobacteriia</taxon>
        <taxon>Eggerthellales</taxon>
        <taxon>Eggerthellaceae</taxon>
        <taxon>Raoultibacter</taxon>
    </lineage>
</organism>
<feature type="compositionally biased region" description="Basic and acidic residues" evidence="2">
    <location>
        <begin position="67"/>
        <end position="80"/>
    </location>
</feature>
<evidence type="ECO:0000313" key="6">
    <source>
        <dbReference type="EMBL" id="BDE95159.1"/>
    </source>
</evidence>
<dbReference type="PANTHER" id="PTHR12411">
    <property type="entry name" value="CYSTEINE PROTEASE FAMILY C1-RELATED"/>
    <property type="match status" value="1"/>
</dbReference>
<dbReference type="SUPFAM" id="SSF54001">
    <property type="entry name" value="Cysteine proteinases"/>
    <property type="match status" value="2"/>
</dbReference>
<proteinExistence type="inferred from homology"/>
<feature type="domain" description="Lectin-like" evidence="5">
    <location>
        <begin position="423"/>
        <end position="560"/>
    </location>
</feature>
<evidence type="ECO:0000259" key="4">
    <source>
        <dbReference type="Pfam" id="PF00112"/>
    </source>
</evidence>
<dbReference type="Pfam" id="PF00112">
    <property type="entry name" value="Peptidase_C1"/>
    <property type="match status" value="2"/>
</dbReference>
<keyword evidence="3" id="KW-0472">Membrane</keyword>
<dbReference type="Proteomes" id="UP001320544">
    <property type="component" value="Chromosome"/>
</dbReference>